<dbReference type="Proteomes" id="UP000663181">
    <property type="component" value="Chromosome"/>
</dbReference>
<proteinExistence type="predicted"/>
<protein>
    <submittedName>
        <fullName evidence="1">Tail assembly protein</fullName>
    </submittedName>
</protein>
<organism evidence="1 2">
    <name type="scientific">Dyella caseinilytica</name>
    <dbReference type="NCBI Taxonomy" id="1849581"/>
    <lineage>
        <taxon>Bacteria</taxon>
        <taxon>Pseudomonadati</taxon>
        <taxon>Pseudomonadota</taxon>
        <taxon>Gammaproteobacteria</taxon>
        <taxon>Lysobacterales</taxon>
        <taxon>Rhodanobacteraceae</taxon>
        <taxon>Dyella</taxon>
    </lineage>
</organism>
<dbReference type="Pfam" id="PF06805">
    <property type="entry name" value="Lambda_tail_I"/>
    <property type="match status" value="1"/>
</dbReference>
<name>A0ABX7GPU8_9GAMM</name>
<dbReference type="EMBL" id="CP064030">
    <property type="protein sequence ID" value="QRN52386.1"/>
    <property type="molecule type" value="Genomic_DNA"/>
</dbReference>
<keyword evidence="2" id="KW-1185">Reference proteome</keyword>
<evidence type="ECO:0000313" key="1">
    <source>
        <dbReference type="EMBL" id="QRN52386.1"/>
    </source>
</evidence>
<dbReference type="InterPro" id="IPR010654">
    <property type="entry name" value="Phage_lambda_tail_I"/>
</dbReference>
<gene>
    <name evidence="1" type="ORF">ISN74_12950</name>
</gene>
<reference evidence="1 2" key="1">
    <citation type="submission" date="2020-10" db="EMBL/GenBank/DDBJ databases">
        <title>Phylogeny of dyella-like bacteria.</title>
        <authorList>
            <person name="Fu J."/>
        </authorList>
    </citation>
    <scope>NUCLEOTIDE SEQUENCE [LARGE SCALE GENOMIC DNA]</scope>
    <source>
        <strain evidence="1 2">DHOB09</strain>
    </source>
</reference>
<evidence type="ECO:0000313" key="2">
    <source>
        <dbReference type="Proteomes" id="UP000663181"/>
    </source>
</evidence>
<sequence>MAQLRTIRLYGKLGARFGRVHRFALDGNSISEAMQALSSQLAGFRAFMMQAKDNGITFAVFVGKRNISEREIAHPSGSDDIRIAPVLIGAKNGGIFQTILGIVLIVADTYLFHTGYLTSLGMGMVAGGVVQMLSPQPRGADKGDSPDNQPSYVFNGAVNTQAQGNPVPYFFGRLRVGSAVVSAGVDAQEYASFASNVLAGTVDGSLKANFYA</sequence>
<accession>A0ABX7GPU8</accession>
<dbReference type="RefSeq" id="WP_188799634.1">
    <property type="nucleotide sequence ID" value="NZ_BMIZ01000002.1"/>
</dbReference>